<dbReference type="Pfam" id="PF16353">
    <property type="entry name" value="LacZ_4"/>
    <property type="match status" value="1"/>
</dbReference>
<dbReference type="InterPro" id="IPR023230">
    <property type="entry name" value="Glyco_hydro_2_CS"/>
</dbReference>
<evidence type="ECO:0000259" key="9">
    <source>
        <dbReference type="SMART" id="SM01038"/>
    </source>
</evidence>
<dbReference type="InterPro" id="IPR036156">
    <property type="entry name" value="Beta-gal/glucu_dom_sf"/>
</dbReference>
<keyword evidence="11" id="KW-1185">Reference proteome</keyword>
<dbReference type="SMART" id="SM01038">
    <property type="entry name" value="Bgal_small_N"/>
    <property type="match status" value="1"/>
</dbReference>
<evidence type="ECO:0000256" key="1">
    <source>
        <dbReference type="ARBA" id="ARBA00001412"/>
    </source>
</evidence>
<evidence type="ECO:0000256" key="7">
    <source>
        <dbReference type="ARBA" id="ARBA00032230"/>
    </source>
</evidence>
<dbReference type="InterPro" id="IPR004199">
    <property type="entry name" value="B-gal_small/dom_5"/>
</dbReference>
<dbReference type="PANTHER" id="PTHR46323:SF2">
    <property type="entry name" value="BETA-GALACTOSIDASE"/>
    <property type="match status" value="1"/>
</dbReference>
<dbReference type="GO" id="GO:0030246">
    <property type="term" value="F:carbohydrate binding"/>
    <property type="evidence" value="ECO:0007669"/>
    <property type="project" value="InterPro"/>
</dbReference>
<dbReference type="GO" id="GO:0004565">
    <property type="term" value="F:beta-galactosidase activity"/>
    <property type="evidence" value="ECO:0007669"/>
    <property type="project" value="UniProtKB-EC"/>
</dbReference>
<dbReference type="InterPro" id="IPR017853">
    <property type="entry name" value="GH"/>
</dbReference>
<dbReference type="Proteomes" id="UP000237749">
    <property type="component" value="Unassembled WGS sequence"/>
</dbReference>
<evidence type="ECO:0000256" key="8">
    <source>
        <dbReference type="RuleBase" id="RU361154"/>
    </source>
</evidence>
<dbReference type="Pfam" id="PF00703">
    <property type="entry name" value="Glyco_hydro_2"/>
    <property type="match status" value="1"/>
</dbReference>
<evidence type="ECO:0000256" key="3">
    <source>
        <dbReference type="ARBA" id="ARBA00012756"/>
    </source>
</evidence>
<comment type="caution">
    <text evidence="10">The sequence shown here is derived from an EMBL/GenBank/DDBJ whole genome shotgun (WGS) entry which is preliminary data.</text>
</comment>
<dbReference type="PANTHER" id="PTHR46323">
    <property type="entry name" value="BETA-GALACTOSIDASE"/>
    <property type="match status" value="1"/>
</dbReference>
<dbReference type="InterPro" id="IPR023232">
    <property type="entry name" value="Glyco_hydro_2_AS"/>
</dbReference>
<dbReference type="Pfam" id="PF02836">
    <property type="entry name" value="Glyco_hydro_2_C"/>
    <property type="match status" value="1"/>
</dbReference>
<evidence type="ECO:0000256" key="5">
    <source>
        <dbReference type="ARBA" id="ARBA00022801"/>
    </source>
</evidence>
<dbReference type="InterPro" id="IPR011013">
    <property type="entry name" value="Gal_mutarotase_sf_dom"/>
</dbReference>
<organism evidence="10 11">
    <name type="scientific">Lacrimispora xylanisolvens</name>
    <dbReference type="NCBI Taxonomy" id="384636"/>
    <lineage>
        <taxon>Bacteria</taxon>
        <taxon>Bacillati</taxon>
        <taxon>Bacillota</taxon>
        <taxon>Clostridia</taxon>
        <taxon>Lachnospirales</taxon>
        <taxon>Lachnospiraceae</taxon>
        <taxon>Lacrimispora</taxon>
    </lineage>
</organism>
<dbReference type="Gene3D" id="2.60.40.10">
    <property type="entry name" value="Immunoglobulins"/>
    <property type="match status" value="2"/>
</dbReference>
<dbReference type="InterPro" id="IPR006104">
    <property type="entry name" value="Glyco_hydro_2_N"/>
</dbReference>
<evidence type="ECO:0000313" key="11">
    <source>
        <dbReference type="Proteomes" id="UP000237749"/>
    </source>
</evidence>
<comment type="similarity">
    <text evidence="2 8">Belongs to the glycosyl hydrolase 2 family.</text>
</comment>
<feature type="domain" description="Beta galactosidase small chain/" evidence="9">
    <location>
        <begin position="733"/>
        <end position="1006"/>
    </location>
</feature>
<evidence type="ECO:0000313" key="10">
    <source>
        <dbReference type="EMBL" id="PPK81925.1"/>
    </source>
</evidence>
<keyword evidence="6 8" id="KW-0326">Glycosidase</keyword>
<dbReference type="RefSeq" id="WP_104435968.1">
    <property type="nucleotide sequence ID" value="NZ_PTJA01000003.1"/>
</dbReference>
<dbReference type="SUPFAM" id="SSF51445">
    <property type="entry name" value="(Trans)glycosidases"/>
    <property type="match status" value="1"/>
</dbReference>
<dbReference type="Gene3D" id="3.20.20.80">
    <property type="entry name" value="Glycosidases"/>
    <property type="match status" value="1"/>
</dbReference>
<gene>
    <name evidence="10" type="ORF">BXY41_103134</name>
</gene>
<accession>A0A2S6HVM1</accession>
<dbReference type="InterPro" id="IPR050347">
    <property type="entry name" value="Bact_Beta-galactosidase"/>
</dbReference>
<dbReference type="InterPro" id="IPR006103">
    <property type="entry name" value="Glyco_hydro_2_cat"/>
</dbReference>
<dbReference type="SUPFAM" id="SSF49303">
    <property type="entry name" value="beta-Galactosidase/glucuronidase domain"/>
    <property type="match status" value="2"/>
</dbReference>
<keyword evidence="5 8" id="KW-0378">Hydrolase</keyword>
<dbReference type="Gene3D" id="2.70.98.10">
    <property type="match status" value="1"/>
</dbReference>
<dbReference type="OrthoDB" id="9801077at2"/>
<dbReference type="PROSITE" id="PS00719">
    <property type="entry name" value="GLYCOSYL_HYDROL_F2_1"/>
    <property type="match status" value="1"/>
</dbReference>
<dbReference type="InterPro" id="IPR008979">
    <property type="entry name" value="Galactose-bd-like_sf"/>
</dbReference>
<dbReference type="SUPFAM" id="SSF74650">
    <property type="entry name" value="Galactose mutarotase-like"/>
    <property type="match status" value="1"/>
</dbReference>
<dbReference type="InterPro" id="IPR013783">
    <property type="entry name" value="Ig-like_fold"/>
</dbReference>
<proteinExistence type="inferred from homology"/>
<reference evidence="10 11" key="1">
    <citation type="submission" date="2018-02" db="EMBL/GenBank/DDBJ databases">
        <title>Genomic Encyclopedia of Archaeal and Bacterial Type Strains, Phase II (KMG-II): from individual species to whole genera.</title>
        <authorList>
            <person name="Goeker M."/>
        </authorList>
    </citation>
    <scope>NUCLEOTIDE SEQUENCE [LARGE SCALE GENOMIC DNA]</scope>
    <source>
        <strain evidence="10 11">DSM 3808</strain>
    </source>
</reference>
<evidence type="ECO:0000256" key="2">
    <source>
        <dbReference type="ARBA" id="ARBA00007401"/>
    </source>
</evidence>
<dbReference type="GO" id="GO:0005990">
    <property type="term" value="P:lactose catabolic process"/>
    <property type="evidence" value="ECO:0007669"/>
    <property type="project" value="TreeGrafter"/>
</dbReference>
<dbReference type="InterPro" id="IPR032312">
    <property type="entry name" value="LacZ_4"/>
</dbReference>
<dbReference type="InterPro" id="IPR006101">
    <property type="entry name" value="Glyco_hydro_2"/>
</dbReference>
<dbReference type="Gene3D" id="2.60.120.260">
    <property type="entry name" value="Galactose-binding domain-like"/>
    <property type="match status" value="1"/>
</dbReference>
<dbReference type="SUPFAM" id="SSF49785">
    <property type="entry name" value="Galactose-binding domain-like"/>
    <property type="match status" value="1"/>
</dbReference>
<dbReference type="InterPro" id="IPR006102">
    <property type="entry name" value="Ig-like_GH2"/>
</dbReference>
<evidence type="ECO:0000256" key="6">
    <source>
        <dbReference type="ARBA" id="ARBA00023295"/>
    </source>
</evidence>
<dbReference type="PROSITE" id="PS00608">
    <property type="entry name" value="GLYCOSYL_HYDROL_F2_2"/>
    <property type="match status" value="1"/>
</dbReference>
<comment type="catalytic activity">
    <reaction evidence="1 8">
        <text>Hydrolysis of terminal non-reducing beta-D-galactose residues in beta-D-galactosides.</text>
        <dbReference type="EC" id="3.2.1.23"/>
    </reaction>
</comment>
<sequence>MEEKTAKLEWLNDPQVFSVNRISAHSDHQYYETKQEAEEGDMRLRQMLNGSWQFSFAEKPEERVKDFYEKDFNADKFDSIMVPGHIELQGFGRCQYINTMYPWDGISYLRPPFTDPENNPVGSYLREFELETELKNKRLFLSFQGVETAFYVWLNGVFIGYSEDSFTPSEFEITHAVCDGVNRLAVEVYKRSSASWIEDQDFFRFSGIFRDVYLYAVPSCHVRDLFVHADVSEDYKDGLLRAELSLMGEIKGSVSAVLKDREGKDVLSFDAQTAKADTVFTGCVSDARLWNGEDPYLYELWISLFDENGQLKEVIPQKLGFRRFEMVNNIMCLNGKRIVFRGVNRHEFNVRRGRAITKEDMLWDIRFMKQHNINAVRTCHYPDQSLWYRLCDEYGIYLIDEANLESHGSWQKMGDCEPSWNVPGSLPEWKECVVDRAKSMLERDKNHPSILIWSCGNESYAGEDILAMSDFFRERDPDRLVHYEGVCWNREFDRTSDMESRMYAKPDEVERYLSEDPKKPFILCEYMHAMGNSLGGMNKYTDLEDRYEMYQGGFIWDYIDQSLMKKDAYGEEHMTYGGDFEDRPTDYSFCGDGIVFADRTASPKAQEVKYLYQDLRLFPDENGVKIENRRLFEKTSDCEFIYTVLKNGEPIYQKQFEADVEPLNSAYFAVEIPEWNEAGEYVHQVSAVLKEDTLWADSGFETAFGEIVREIKGQQQPCGKKPLNIVYGDVNIGVSGEGFRILFSRQEGSIVSIVYDGKEWVGRPLMPVYWRATTDNDKGNRFSVKSSMWFGAGRFPAYRNENCKVEEGDGCITVTYTYQLSTIPQTETQVIYEVNSTGAIHVKAVYHGKEGLPELPAFGMRLITPAAAKQFTWYGRGPEENYCDRKEGARLGIYKDTPEGNVSPYLVPQECGNRTGVRWLKVSDRKGNSIGFRSVKAPFEASVLPYTAEELEVATHNEELPAPRYTVISIFGAMRGVGGDDSWGAPVHPEYCISGEGELVTEFTIERMSMEEYDEYHFS</sequence>
<dbReference type="InterPro" id="IPR014718">
    <property type="entry name" value="GH-type_carb-bd"/>
</dbReference>
<dbReference type="Pfam" id="PF02837">
    <property type="entry name" value="Glyco_hydro_2_N"/>
    <property type="match status" value="1"/>
</dbReference>
<dbReference type="AlphaFoldDB" id="A0A2S6HVM1"/>
<dbReference type="Pfam" id="PF02929">
    <property type="entry name" value="Bgal_small_N"/>
    <property type="match status" value="1"/>
</dbReference>
<dbReference type="GO" id="GO:0009341">
    <property type="term" value="C:beta-galactosidase complex"/>
    <property type="evidence" value="ECO:0007669"/>
    <property type="project" value="InterPro"/>
</dbReference>
<name>A0A2S6HVM1_9FIRM</name>
<dbReference type="EMBL" id="PTJA01000003">
    <property type="protein sequence ID" value="PPK81925.1"/>
    <property type="molecule type" value="Genomic_DNA"/>
</dbReference>
<dbReference type="PRINTS" id="PR00132">
    <property type="entry name" value="GLHYDRLASE2"/>
</dbReference>
<evidence type="ECO:0000256" key="4">
    <source>
        <dbReference type="ARBA" id="ARBA00013303"/>
    </source>
</evidence>
<dbReference type="EC" id="3.2.1.23" evidence="3 8"/>
<protein>
    <recommendedName>
        <fullName evidence="4 8">Beta-galactosidase</fullName>
        <ecNumber evidence="3 8">3.2.1.23</ecNumber>
    </recommendedName>
    <alternativeName>
        <fullName evidence="7 8">Lactase</fullName>
    </alternativeName>
</protein>